<dbReference type="Pfam" id="PF24883">
    <property type="entry name" value="NPHP3_N"/>
    <property type="match status" value="1"/>
</dbReference>
<feature type="domain" description="Nephrocystin 3-like N-terminal" evidence="4">
    <location>
        <begin position="203"/>
        <end position="359"/>
    </location>
</feature>
<evidence type="ECO:0000313" key="5">
    <source>
        <dbReference type="EMBL" id="SMR50761.1"/>
    </source>
</evidence>
<proteinExistence type="predicted"/>
<evidence type="ECO:0000256" key="2">
    <source>
        <dbReference type="SAM" id="MobiDB-lite"/>
    </source>
</evidence>
<dbReference type="Proteomes" id="UP000245764">
    <property type="component" value="Chromosome 4"/>
</dbReference>
<dbReference type="InterPro" id="IPR031350">
    <property type="entry name" value="Goodbye_dom"/>
</dbReference>
<dbReference type="PANTHER" id="PTHR10039:SF17">
    <property type="entry name" value="FUNGAL STAND N-TERMINAL GOODBYE DOMAIN-CONTAINING PROTEIN-RELATED"/>
    <property type="match status" value="1"/>
</dbReference>
<dbReference type="PANTHER" id="PTHR10039">
    <property type="entry name" value="AMELOGENIN"/>
    <property type="match status" value="1"/>
</dbReference>
<accession>A0A2H1GB22</accession>
<keyword evidence="1" id="KW-0677">Repeat</keyword>
<name>A0A2H1GB22_ZYMTR</name>
<dbReference type="InterPro" id="IPR056884">
    <property type="entry name" value="NPHP3-like_N"/>
</dbReference>
<evidence type="ECO:0000259" key="4">
    <source>
        <dbReference type="Pfam" id="PF24883"/>
    </source>
</evidence>
<dbReference type="Gene3D" id="3.40.50.300">
    <property type="entry name" value="P-loop containing nucleotide triphosphate hydrolases"/>
    <property type="match status" value="1"/>
</dbReference>
<sequence>MADDKIVTPTELVGNLAAGAASAVFPPSSMCFGAVMYLIGAAGGDSASLDAIAELLDVLKDITVRLAVYNQEDLSRELQYKLAEILTTVSEVFARSTKVVKEGVLHRMKAFGKNLLLGLMTRLEKLTSSEDRLVGAEKLEMSLTQNQMAHGVGQILNALEDTKGKVKQEHDVKYMETINRVLKPSVSPQERFDEIRREHIEHSGDWICSEEAFTARVTGQAPILWISGMSGSGKSFLTYTMIDHIKTKFADEEGSAGRTSVGFTFFRDNKDQTRSFEQAPRDVAFQLAQTDESYAKHICECVYNESDVATIRSAWQRLFVDFFLESDQTDSSAFILFDGMDEASPEGRETFLELLKDVEIAGTSSRLRVGMLGHPQILDDIADILEQQVPSEKNGQDIAQSSEASMSKSRTLKQLSQNLKDEIKQTLTEKGNEMFMWARLMISELSETRPYGDAPARFTRNPAAIKDPQDAEDLNDMLMWVTLAKRPLSLDELDAMLRLKYLDGEGVLNLEGKFASSKKIHTGEEDEDAIAGANVDEEDGLDDVENDTEFSSNPATTSVGFVHPSISDFFKDRKQGKINAGVDAPAIGVHVEEAALSTTKTCLDLVVEDALLDRMDQAVSLRPYAEHLEDLDQTRIDETNKIEIGSTLVKILRDDEIISTWSRERDCLWFRPTTASRILPWVLESSVLAKIPDDTATWLKSSEISPIELFELAVRFSATRWLEPGGENWNIKAVSRDVAVYLQMKNGAVIEEEPDLSQEQIIAGAE</sequence>
<dbReference type="Pfam" id="PF17109">
    <property type="entry name" value="Goodbye"/>
    <property type="match status" value="1"/>
</dbReference>
<dbReference type="InterPro" id="IPR027417">
    <property type="entry name" value="P-loop_NTPase"/>
</dbReference>
<protein>
    <submittedName>
        <fullName evidence="5">Uncharacterized protein</fullName>
    </submittedName>
</protein>
<dbReference type="AlphaFoldDB" id="A0A2H1GB22"/>
<evidence type="ECO:0000256" key="1">
    <source>
        <dbReference type="ARBA" id="ARBA00022737"/>
    </source>
</evidence>
<feature type="region of interest" description="Disordered" evidence="2">
    <location>
        <begin position="391"/>
        <end position="411"/>
    </location>
</feature>
<dbReference type="SUPFAM" id="SSF52540">
    <property type="entry name" value="P-loop containing nucleoside triphosphate hydrolases"/>
    <property type="match status" value="1"/>
</dbReference>
<organism evidence="5 6">
    <name type="scientific">Zymoseptoria tritici ST99CH_1E4</name>
    <dbReference type="NCBI Taxonomy" id="1276532"/>
    <lineage>
        <taxon>Eukaryota</taxon>
        <taxon>Fungi</taxon>
        <taxon>Dikarya</taxon>
        <taxon>Ascomycota</taxon>
        <taxon>Pezizomycotina</taxon>
        <taxon>Dothideomycetes</taxon>
        <taxon>Dothideomycetidae</taxon>
        <taxon>Mycosphaerellales</taxon>
        <taxon>Mycosphaerellaceae</taxon>
        <taxon>Zymoseptoria</taxon>
    </lineage>
</organism>
<evidence type="ECO:0000313" key="6">
    <source>
        <dbReference type="Proteomes" id="UP000245764"/>
    </source>
</evidence>
<reference evidence="6" key="1">
    <citation type="submission" date="2017-05" db="EMBL/GenBank/DDBJ databases">
        <authorList>
            <person name="Song R."/>
            <person name="Chenine A.L."/>
            <person name="Ruprecht R.M."/>
        </authorList>
    </citation>
    <scope>NUCLEOTIDE SEQUENCE [LARGE SCALE GENOMIC DNA]</scope>
</reference>
<dbReference type="EMBL" id="LT854256">
    <property type="protein sequence ID" value="SMR50761.1"/>
    <property type="molecule type" value="Genomic_DNA"/>
</dbReference>
<gene>
    <name evidence="5" type="ORF">ZT1E4_G4979</name>
</gene>
<evidence type="ECO:0000259" key="3">
    <source>
        <dbReference type="Pfam" id="PF17109"/>
    </source>
</evidence>
<feature type="domain" description="Fungal STAND N-terminal Goodbye" evidence="3">
    <location>
        <begin position="5"/>
        <end position="69"/>
    </location>
</feature>